<proteinExistence type="predicted"/>
<evidence type="ECO:0000256" key="3">
    <source>
        <dbReference type="SAM" id="MobiDB-lite"/>
    </source>
</evidence>
<dbReference type="InterPro" id="IPR046347">
    <property type="entry name" value="bZIP_sf"/>
</dbReference>
<feature type="compositionally biased region" description="Low complexity" evidence="3">
    <location>
        <begin position="290"/>
        <end position="302"/>
    </location>
</feature>
<keyword evidence="2" id="KW-0539">Nucleus</keyword>
<evidence type="ECO:0000313" key="6">
    <source>
        <dbReference type="Proteomes" id="UP000247498"/>
    </source>
</evidence>
<evidence type="ECO:0000313" key="5">
    <source>
        <dbReference type="EMBL" id="GBF88723.1"/>
    </source>
</evidence>
<dbReference type="GO" id="GO:0000976">
    <property type="term" value="F:transcription cis-regulatory region binding"/>
    <property type="evidence" value="ECO:0007669"/>
    <property type="project" value="InterPro"/>
</dbReference>
<comment type="subcellular location">
    <subcellularLocation>
        <location evidence="1">Nucleus</location>
    </subcellularLocation>
</comment>
<feature type="compositionally biased region" description="Low complexity" evidence="3">
    <location>
        <begin position="217"/>
        <end position="242"/>
    </location>
</feature>
<dbReference type="EMBL" id="BDRX01000006">
    <property type="protein sequence ID" value="GBF88723.1"/>
    <property type="molecule type" value="Genomic_DNA"/>
</dbReference>
<dbReference type="AlphaFoldDB" id="A0A2V0NT52"/>
<dbReference type="OrthoDB" id="548708at2759"/>
<dbReference type="InParanoid" id="A0A2V0NT52"/>
<evidence type="ECO:0000256" key="1">
    <source>
        <dbReference type="ARBA" id="ARBA00004123"/>
    </source>
</evidence>
<dbReference type="GO" id="GO:0001228">
    <property type="term" value="F:DNA-binding transcription activator activity, RNA polymerase II-specific"/>
    <property type="evidence" value="ECO:0007669"/>
    <property type="project" value="TreeGrafter"/>
</dbReference>
<dbReference type="PANTHER" id="PTHR40621:SF6">
    <property type="entry name" value="AP-1-LIKE TRANSCRIPTION FACTOR YAP1-RELATED"/>
    <property type="match status" value="1"/>
</dbReference>
<dbReference type="PANTHER" id="PTHR40621">
    <property type="entry name" value="TRANSCRIPTION FACTOR KAPC-RELATED"/>
    <property type="match status" value="1"/>
</dbReference>
<dbReference type="GO" id="GO:0090575">
    <property type="term" value="C:RNA polymerase II transcription regulator complex"/>
    <property type="evidence" value="ECO:0007669"/>
    <property type="project" value="TreeGrafter"/>
</dbReference>
<evidence type="ECO:0000256" key="2">
    <source>
        <dbReference type="ARBA" id="ARBA00023242"/>
    </source>
</evidence>
<keyword evidence="6" id="KW-1185">Reference proteome</keyword>
<name>A0A2V0NT52_9CHLO</name>
<dbReference type="PROSITE" id="PS50217">
    <property type="entry name" value="BZIP"/>
    <property type="match status" value="1"/>
</dbReference>
<dbReference type="SMART" id="SM00338">
    <property type="entry name" value="BRLZ"/>
    <property type="match status" value="1"/>
</dbReference>
<dbReference type="Gene3D" id="1.20.5.170">
    <property type="match status" value="1"/>
</dbReference>
<organism evidence="5 6">
    <name type="scientific">Raphidocelis subcapitata</name>
    <dbReference type="NCBI Taxonomy" id="307507"/>
    <lineage>
        <taxon>Eukaryota</taxon>
        <taxon>Viridiplantae</taxon>
        <taxon>Chlorophyta</taxon>
        <taxon>core chlorophytes</taxon>
        <taxon>Chlorophyceae</taxon>
        <taxon>CS clade</taxon>
        <taxon>Sphaeropleales</taxon>
        <taxon>Selenastraceae</taxon>
        <taxon>Raphidocelis</taxon>
    </lineage>
</organism>
<accession>A0A2V0NT52</accession>
<comment type="caution">
    <text evidence="5">The sequence shown here is derived from an EMBL/GenBank/DDBJ whole genome shotgun (WGS) entry which is preliminary data.</text>
</comment>
<dbReference type="STRING" id="307507.A0A2V0NT52"/>
<feature type="region of interest" description="Disordered" evidence="3">
    <location>
        <begin position="217"/>
        <end position="326"/>
    </location>
</feature>
<dbReference type="Proteomes" id="UP000247498">
    <property type="component" value="Unassembled WGS sequence"/>
</dbReference>
<reference evidence="5 6" key="1">
    <citation type="journal article" date="2018" name="Sci. Rep.">
        <title>Raphidocelis subcapitata (=Pseudokirchneriella subcapitata) provides an insight into genome evolution and environmental adaptations in the Sphaeropleales.</title>
        <authorList>
            <person name="Suzuki S."/>
            <person name="Yamaguchi H."/>
            <person name="Nakajima N."/>
            <person name="Kawachi M."/>
        </authorList>
    </citation>
    <scope>NUCLEOTIDE SEQUENCE [LARGE SCALE GENOMIC DNA]</scope>
    <source>
        <strain evidence="5 6">NIES-35</strain>
    </source>
</reference>
<sequence length="725" mass="73165">MQGLGGGGGAGGGAPDDLDLDNVLDNYLVQLQTGMGGAGGGMAGLGGMGDPLAGLGGMGMGMGAGGLGMMGGMGGMQPLAGLAGMQGQLGGMGMQGMSGLQGMAQGMGQAMQQTNPVLARNLMSSMGAGLEGFTAAGGLGSMGGGAGGMAGLAGLGAYGGMGGGGLGHGGMGAFAGMGAGLAGLQGMGLGGGLSAAGASSAAAAASAGMGLAMPGAPPMSSAPAAAPLPAATPSTGPSTSGATAGGAGTATAAGGRGSARGGRGGGRGRGAGRKAAATRAREEEEEDSDGGSSDGSASSDGGQPRNRRQKREASSGGGADNPNLSVAERRHLALQEKNRRAQRRFRERQKAKIAELHRQIEELTTKVGSLQTENAALHSRTSILEKVLDMRNEQIQHDDAGDAPPLTLSAVAGQDIQLTSEQLKALTPEQIYKLYQTYIKELSARLVELNQGGPPSATTTQQVETLTKEVSYLLMRLSVVRPIETRKFIAVSRQYLKTEAEAIDMWKNVVNSINLSEKQKHDVVSWKQMFMQKVEPIVEERKKLNIQIQAHLPQESFHTRNAITYIKTHEAVAKLRENLKAEHNVTIEFCAAVFKGVLNHFQMASLLVQAYPAVPDALAVASAVIADMADKGEALPDKIANMPDMGGLNGLSVAAPLLCPADEQNPDQPTTAAAAAAAVAAAGVLQGALIGLGTQGAQGASHLQTLQMNTTAGDSTMEQGGGAAQ</sequence>
<dbReference type="InterPro" id="IPR050936">
    <property type="entry name" value="AP-1-like"/>
</dbReference>
<evidence type="ECO:0000259" key="4">
    <source>
        <dbReference type="PROSITE" id="PS50217"/>
    </source>
</evidence>
<dbReference type="InterPro" id="IPR004827">
    <property type="entry name" value="bZIP"/>
</dbReference>
<feature type="domain" description="BZIP" evidence="4">
    <location>
        <begin position="328"/>
        <end position="391"/>
    </location>
</feature>
<dbReference type="SUPFAM" id="SSF57959">
    <property type="entry name" value="Leucine zipper domain"/>
    <property type="match status" value="1"/>
</dbReference>
<feature type="compositionally biased region" description="Gly residues" evidence="3">
    <location>
        <begin position="243"/>
        <end position="269"/>
    </location>
</feature>
<protein>
    <recommendedName>
        <fullName evidence="4">BZIP domain-containing protein</fullName>
    </recommendedName>
</protein>
<gene>
    <name evidence="5" type="ORF">Rsub_01622</name>
</gene>